<dbReference type="EMBL" id="UINC01108474">
    <property type="protein sequence ID" value="SVC74598.1"/>
    <property type="molecule type" value="Genomic_DNA"/>
</dbReference>
<protein>
    <recommendedName>
        <fullName evidence="1">LysM domain-containing protein</fullName>
    </recommendedName>
</protein>
<dbReference type="Pfam" id="PF01476">
    <property type="entry name" value="LysM"/>
    <property type="match status" value="1"/>
</dbReference>
<dbReference type="SMART" id="SM00257">
    <property type="entry name" value="LysM"/>
    <property type="match status" value="1"/>
</dbReference>
<name>A0A382PPM6_9ZZZZ</name>
<dbReference type="SUPFAM" id="SSF54106">
    <property type="entry name" value="LysM domain"/>
    <property type="match status" value="1"/>
</dbReference>
<organism evidence="2">
    <name type="scientific">marine metagenome</name>
    <dbReference type="NCBI Taxonomy" id="408172"/>
    <lineage>
        <taxon>unclassified sequences</taxon>
        <taxon>metagenomes</taxon>
        <taxon>ecological metagenomes</taxon>
    </lineage>
</organism>
<evidence type="ECO:0000313" key="2">
    <source>
        <dbReference type="EMBL" id="SVC74598.1"/>
    </source>
</evidence>
<gene>
    <name evidence="2" type="ORF">METZ01_LOCUS327452</name>
</gene>
<dbReference type="CDD" id="cd00118">
    <property type="entry name" value="LysM"/>
    <property type="match status" value="1"/>
</dbReference>
<reference evidence="2" key="1">
    <citation type="submission" date="2018-05" db="EMBL/GenBank/DDBJ databases">
        <authorList>
            <person name="Lanie J.A."/>
            <person name="Ng W.-L."/>
            <person name="Kazmierczak K.M."/>
            <person name="Andrzejewski T.M."/>
            <person name="Davidsen T.M."/>
            <person name="Wayne K.J."/>
            <person name="Tettelin H."/>
            <person name="Glass J.I."/>
            <person name="Rusch D."/>
            <person name="Podicherti R."/>
            <person name="Tsui H.-C.T."/>
            <person name="Winkler M.E."/>
        </authorList>
    </citation>
    <scope>NUCLEOTIDE SEQUENCE</scope>
</reference>
<dbReference type="InterPro" id="IPR036779">
    <property type="entry name" value="LysM_dom_sf"/>
</dbReference>
<dbReference type="InterPro" id="IPR018392">
    <property type="entry name" value="LysM"/>
</dbReference>
<sequence>MGDNFKDLVYGNPKESYIVQPGDSVWSIGIKLEIDPQLIILRNNLKKPYVIYPNQRLEFSFTKRLPVEIA</sequence>
<proteinExistence type="predicted"/>
<dbReference type="PROSITE" id="PS51782">
    <property type="entry name" value="LYSM"/>
    <property type="match status" value="1"/>
</dbReference>
<dbReference type="AlphaFoldDB" id="A0A382PPM6"/>
<evidence type="ECO:0000259" key="1">
    <source>
        <dbReference type="PROSITE" id="PS51782"/>
    </source>
</evidence>
<dbReference type="Gene3D" id="3.10.350.10">
    <property type="entry name" value="LysM domain"/>
    <property type="match status" value="1"/>
</dbReference>
<feature type="non-terminal residue" evidence="2">
    <location>
        <position position="70"/>
    </location>
</feature>
<feature type="domain" description="LysM" evidence="1">
    <location>
        <begin position="15"/>
        <end position="59"/>
    </location>
</feature>
<accession>A0A382PPM6</accession>